<sequence length="132" mass="14513">MVNNQHNQSVGRRKEAVARVRVMEGNSPILVNGKPISEVYRGVIWQKTYQKPFELTKTLGKFTATIKVVGGGTSSQLGAIVHGLSRSLAKISAENKAALKKHGLLTRDPRAKERRKYGLAHAARAKKSSPKR</sequence>
<evidence type="ECO:0000313" key="7">
    <source>
        <dbReference type="EMBL" id="KKS71308.1"/>
    </source>
</evidence>
<protein>
    <recommendedName>
        <fullName evidence="5">30S ribosomal protein S9</fullName>
    </recommendedName>
</protein>
<feature type="region of interest" description="Disordered" evidence="6">
    <location>
        <begin position="102"/>
        <end position="132"/>
    </location>
</feature>
<evidence type="ECO:0000256" key="5">
    <source>
        <dbReference type="RuleBase" id="RU003816"/>
    </source>
</evidence>
<evidence type="ECO:0000256" key="6">
    <source>
        <dbReference type="SAM" id="MobiDB-lite"/>
    </source>
</evidence>
<keyword evidence="3 4" id="KW-0687">Ribonucleoprotein</keyword>
<reference evidence="7 8" key="1">
    <citation type="journal article" date="2015" name="Nature">
        <title>rRNA introns, odd ribosomes, and small enigmatic genomes across a large radiation of phyla.</title>
        <authorList>
            <person name="Brown C.T."/>
            <person name="Hug L.A."/>
            <person name="Thomas B.C."/>
            <person name="Sharon I."/>
            <person name="Castelle C.J."/>
            <person name="Singh A."/>
            <person name="Wilkins M.J."/>
            <person name="Williams K.H."/>
            <person name="Banfield J.F."/>
        </authorList>
    </citation>
    <scope>NUCLEOTIDE SEQUENCE [LARGE SCALE GENOMIC DNA]</scope>
</reference>
<evidence type="ECO:0000256" key="1">
    <source>
        <dbReference type="ARBA" id="ARBA00005251"/>
    </source>
</evidence>
<dbReference type="AlphaFoldDB" id="A0A0G1E9P7"/>
<dbReference type="Pfam" id="PF00380">
    <property type="entry name" value="Ribosomal_S9"/>
    <property type="match status" value="1"/>
</dbReference>
<dbReference type="InterPro" id="IPR000754">
    <property type="entry name" value="Ribosomal_uS9"/>
</dbReference>
<evidence type="ECO:0000256" key="4">
    <source>
        <dbReference type="RuleBase" id="RU003815"/>
    </source>
</evidence>
<keyword evidence="2 4" id="KW-0689">Ribosomal protein</keyword>
<proteinExistence type="inferred from homology"/>
<evidence type="ECO:0000256" key="3">
    <source>
        <dbReference type="ARBA" id="ARBA00023274"/>
    </source>
</evidence>
<dbReference type="InterPro" id="IPR020568">
    <property type="entry name" value="Ribosomal_Su5_D2-typ_SF"/>
</dbReference>
<dbReference type="Proteomes" id="UP000034785">
    <property type="component" value="Unassembled WGS sequence"/>
</dbReference>
<dbReference type="GO" id="GO:0022627">
    <property type="term" value="C:cytosolic small ribosomal subunit"/>
    <property type="evidence" value="ECO:0007669"/>
    <property type="project" value="TreeGrafter"/>
</dbReference>
<dbReference type="GO" id="GO:0006412">
    <property type="term" value="P:translation"/>
    <property type="evidence" value="ECO:0007669"/>
    <property type="project" value="InterPro"/>
</dbReference>
<name>A0A0G1E9P7_9BACT</name>
<organism evidence="7 8">
    <name type="scientific">Candidatus Daviesbacteria bacterium GW2011_GWA2_42_7</name>
    <dbReference type="NCBI Taxonomy" id="1618425"/>
    <lineage>
        <taxon>Bacteria</taxon>
        <taxon>Candidatus Daviesiibacteriota</taxon>
    </lineage>
</organism>
<dbReference type="PANTHER" id="PTHR21569:SF1">
    <property type="entry name" value="SMALL RIBOSOMAL SUBUNIT PROTEIN US9M"/>
    <property type="match status" value="1"/>
</dbReference>
<dbReference type="InterPro" id="IPR023035">
    <property type="entry name" value="Ribosomal_uS9_bac/plastid"/>
</dbReference>
<dbReference type="Gene3D" id="3.30.230.10">
    <property type="match status" value="1"/>
</dbReference>
<dbReference type="NCBIfam" id="NF001099">
    <property type="entry name" value="PRK00132.1"/>
    <property type="match status" value="1"/>
</dbReference>
<comment type="similarity">
    <text evidence="1 4">Belongs to the universal ribosomal protein uS9 family.</text>
</comment>
<evidence type="ECO:0000256" key="2">
    <source>
        <dbReference type="ARBA" id="ARBA00022980"/>
    </source>
</evidence>
<dbReference type="PROSITE" id="PS00360">
    <property type="entry name" value="RIBOSOMAL_S9"/>
    <property type="match status" value="1"/>
</dbReference>
<accession>A0A0G1E9P7</accession>
<feature type="compositionally biased region" description="Basic residues" evidence="6">
    <location>
        <begin position="112"/>
        <end position="132"/>
    </location>
</feature>
<gene>
    <name evidence="7" type="ORF">UV41_C0001G0007</name>
</gene>
<dbReference type="PATRIC" id="fig|1618425.3.peg.10"/>
<dbReference type="PANTHER" id="PTHR21569">
    <property type="entry name" value="RIBOSOMAL PROTEIN S9"/>
    <property type="match status" value="1"/>
</dbReference>
<evidence type="ECO:0000313" key="8">
    <source>
        <dbReference type="Proteomes" id="UP000034785"/>
    </source>
</evidence>
<comment type="caution">
    <text evidence="7">The sequence shown here is derived from an EMBL/GenBank/DDBJ whole genome shotgun (WGS) entry which is preliminary data.</text>
</comment>
<dbReference type="GO" id="GO:0003735">
    <property type="term" value="F:structural constituent of ribosome"/>
    <property type="evidence" value="ECO:0007669"/>
    <property type="project" value="InterPro"/>
</dbReference>
<dbReference type="SUPFAM" id="SSF54211">
    <property type="entry name" value="Ribosomal protein S5 domain 2-like"/>
    <property type="match status" value="1"/>
</dbReference>
<dbReference type="EMBL" id="LCEJ01000001">
    <property type="protein sequence ID" value="KKS71308.1"/>
    <property type="molecule type" value="Genomic_DNA"/>
</dbReference>
<dbReference type="InterPro" id="IPR014721">
    <property type="entry name" value="Ribsml_uS5_D2-typ_fold_subgr"/>
</dbReference>
<dbReference type="InterPro" id="IPR020574">
    <property type="entry name" value="Ribosomal_uS9_CS"/>
</dbReference>
<dbReference type="GO" id="GO:0003723">
    <property type="term" value="F:RNA binding"/>
    <property type="evidence" value="ECO:0007669"/>
    <property type="project" value="TreeGrafter"/>
</dbReference>